<dbReference type="GO" id="GO:0030674">
    <property type="term" value="F:protein-macromolecule adaptor activity"/>
    <property type="evidence" value="ECO:0007669"/>
    <property type="project" value="TreeGrafter"/>
</dbReference>
<dbReference type="Proteomes" id="UP000240830">
    <property type="component" value="Unassembled WGS sequence"/>
</dbReference>
<dbReference type="EMBL" id="MTSL01000097">
    <property type="protein sequence ID" value="PJF18893.1"/>
    <property type="molecule type" value="Genomic_DNA"/>
</dbReference>
<dbReference type="PANTHER" id="PTHR28080:SF1">
    <property type="entry name" value="PEROXISOMAL BIOGENESIS FACTOR 3"/>
    <property type="match status" value="1"/>
</dbReference>
<dbReference type="InterPro" id="IPR006966">
    <property type="entry name" value="Peroxin-3"/>
</dbReference>
<evidence type="ECO:0000313" key="1">
    <source>
        <dbReference type="EMBL" id="PJF18893.1"/>
    </source>
</evidence>
<protein>
    <submittedName>
        <fullName evidence="1">Uncharacterized protein</fullName>
    </submittedName>
</protein>
<comment type="caution">
    <text evidence="1">The sequence shown here is derived from an EMBL/GenBank/DDBJ whole genome shotgun (WGS) entry which is preliminary data.</text>
</comment>
<dbReference type="GO" id="GO:0005778">
    <property type="term" value="C:peroxisomal membrane"/>
    <property type="evidence" value="ECO:0007669"/>
    <property type="project" value="InterPro"/>
</dbReference>
<dbReference type="AlphaFoldDB" id="A0A2H9TMB4"/>
<evidence type="ECO:0000313" key="2">
    <source>
        <dbReference type="Proteomes" id="UP000240830"/>
    </source>
</evidence>
<dbReference type="GO" id="GO:0045046">
    <property type="term" value="P:protein import into peroxisome membrane"/>
    <property type="evidence" value="ECO:0007669"/>
    <property type="project" value="TreeGrafter"/>
</dbReference>
<dbReference type="PANTHER" id="PTHR28080">
    <property type="entry name" value="PEROXISOMAL BIOGENESIS FACTOR 3"/>
    <property type="match status" value="1"/>
</dbReference>
<proteinExistence type="predicted"/>
<dbReference type="OrthoDB" id="45930at2759"/>
<name>A0A2H9TMB4_9FUNG</name>
<gene>
    <name evidence="1" type="ORF">PSACC_01310</name>
</gene>
<keyword evidence="2" id="KW-1185">Reference proteome</keyword>
<accession>A0A2H9TMB4</accession>
<reference evidence="1 2" key="1">
    <citation type="submission" date="2016-10" db="EMBL/GenBank/DDBJ databases">
        <title>The genome of Paramicrosporidium saccamoebae is the missing link in understanding Cryptomycota and Microsporidia evolution.</title>
        <authorList>
            <person name="Quandt C.A."/>
            <person name="Beaudet D."/>
            <person name="Corsaro D."/>
            <person name="Michel R."/>
            <person name="Corradi N."/>
            <person name="James T."/>
        </authorList>
    </citation>
    <scope>NUCLEOTIDE SEQUENCE [LARGE SCALE GENOMIC DNA]</scope>
    <source>
        <strain evidence="1 2">KSL3</strain>
    </source>
</reference>
<sequence length="329" mass="36519">MSDVSAVARIGWHATLWFSAASALAILKSRLAVSFDSRTRDTAASDTIVRHFECAWEEGLLLRQTLRQDLHRKLEGFFEVERLMGELENVGGSAAEARVISRMLVDCYSGALLTDFIAVAMAIVGKTLYLRSLLKDHSASSADDLSAANRIFICLAPRFVQHGTVLLAESIRNAVRAVFGKVSLQEPTSRVLLDSLISQVRHEIETSCGKSILDDCIFDKLDELISADLAPTRRRLFIAMVTESRRRLKSEHLKALLSEQVSDSLSVMLGRVFSTPSETPQPLLLIIPRVSRLLRSANEMTVENKSLRMVAAALFVDCDSDVQNCMVYF</sequence>
<organism evidence="1 2">
    <name type="scientific">Paramicrosporidium saccamoebae</name>
    <dbReference type="NCBI Taxonomy" id="1246581"/>
    <lineage>
        <taxon>Eukaryota</taxon>
        <taxon>Fungi</taxon>
        <taxon>Fungi incertae sedis</taxon>
        <taxon>Cryptomycota</taxon>
        <taxon>Cryptomycota incertae sedis</taxon>
        <taxon>Paramicrosporidium</taxon>
    </lineage>
</organism>